<organism evidence="1 2">
    <name type="scientific">Brachionus plicatilis</name>
    <name type="common">Marine rotifer</name>
    <name type="synonym">Brachionus muelleri</name>
    <dbReference type="NCBI Taxonomy" id="10195"/>
    <lineage>
        <taxon>Eukaryota</taxon>
        <taxon>Metazoa</taxon>
        <taxon>Spiralia</taxon>
        <taxon>Gnathifera</taxon>
        <taxon>Rotifera</taxon>
        <taxon>Eurotatoria</taxon>
        <taxon>Monogononta</taxon>
        <taxon>Pseudotrocha</taxon>
        <taxon>Ploima</taxon>
        <taxon>Brachionidae</taxon>
        <taxon>Brachionus</taxon>
    </lineage>
</organism>
<dbReference type="EMBL" id="REGN01001107">
    <property type="protein sequence ID" value="RNA37000.1"/>
    <property type="molecule type" value="Genomic_DNA"/>
</dbReference>
<sequence length="85" mass="9336">MESNDYVFLKTKSYFCRSLANDFFFIISIASITCLNKKQPKSVGCLSLILSKASFGLIVGFEISSISSSSSESVAILKLKINKKV</sequence>
<protein>
    <submittedName>
        <fullName evidence="1">Uncharacterized protein</fullName>
    </submittedName>
</protein>
<accession>A0A3M7SMY6</accession>
<evidence type="ECO:0000313" key="2">
    <source>
        <dbReference type="Proteomes" id="UP000276133"/>
    </source>
</evidence>
<name>A0A3M7SMY6_BRAPC</name>
<keyword evidence="2" id="KW-1185">Reference proteome</keyword>
<proteinExistence type="predicted"/>
<gene>
    <name evidence="1" type="ORF">BpHYR1_011937</name>
</gene>
<dbReference type="AlphaFoldDB" id="A0A3M7SMY6"/>
<comment type="caution">
    <text evidence="1">The sequence shown here is derived from an EMBL/GenBank/DDBJ whole genome shotgun (WGS) entry which is preliminary data.</text>
</comment>
<evidence type="ECO:0000313" key="1">
    <source>
        <dbReference type="EMBL" id="RNA37000.1"/>
    </source>
</evidence>
<reference evidence="1 2" key="1">
    <citation type="journal article" date="2018" name="Sci. Rep.">
        <title>Genomic signatures of local adaptation to the degree of environmental predictability in rotifers.</title>
        <authorList>
            <person name="Franch-Gras L."/>
            <person name="Hahn C."/>
            <person name="Garcia-Roger E.M."/>
            <person name="Carmona M.J."/>
            <person name="Serra M."/>
            <person name="Gomez A."/>
        </authorList>
    </citation>
    <scope>NUCLEOTIDE SEQUENCE [LARGE SCALE GENOMIC DNA]</scope>
    <source>
        <strain evidence="1">HYR1</strain>
    </source>
</reference>
<dbReference type="Proteomes" id="UP000276133">
    <property type="component" value="Unassembled WGS sequence"/>
</dbReference>